<comment type="caution">
    <text evidence="1">The sequence shown here is derived from an EMBL/GenBank/DDBJ whole genome shotgun (WGS) entry which is preliminary data.</text>
</comment>
<dbReference type="EMBL" id="JABWDY010016949">
    <property type="protein sequence ID" value="KAF5195724.1"/>
    <property type="molecule type" value="Genomic_DNA"/>
</dbReference>
<evidence type="ECO:0008006" key="3">
    <source>
        <dbReference type="Google" id="ProtNLM"/>
    </source>
</evidence>
<accession>A0A7J6WE57</accession>
<evidence type="ECO:0000313" key="2">
    <source>
        <dbReference type="Proteomes" id="UP000554482"/>
    </source>
</evidence>
<gene>
    <name evidence="1" type="ORF">FRX31_014689</name>
</gene>
<dbReference type="AlphaFoldDB" id="A0A7J6WE57"/>
<dbReference type="Proteomes" id="UP000554482">
    <property type="component" value="Unassembled WGS sequence"/>
</dbReference>
<proteinExistence type="predicted"/>
<name>A0A7J6WE57_THATH</name>
<keyword evidence="2" id="KW-1185">Reference proteome</keyword>
<sequence length="191" mass="21228">MGASWWQPVVLCNYSGVKPDWFWVRDKVKSVCGQLLMKITKKGEVFLCFKDDCAREKVLAFPQLHSWEGTYSFRSWEPMDGGRSPLEEVWSQIPRSITVDKRGYLAHILVVATRMNPFGFSDLVGDLPDLRSEVETIEPHVSNMVGPLVNDQPAPNLPASSLSSPPVFGHVHGSLTVTGQNVVMSNQGGRS</sequence>
<organism evidence="1 2">
    <name type="scientific">Thalictrum thalictroides</name>
    <name type="common">Rue-anemone</name>
    <name type="synonym">Anemone thalictroides</name>
    <dbReference type="NCBI Taxonomy" id="46969"/>
    <lineage>
        <taxon>Eukaryota</taxon>
        <taxon>Viridiplantae</taxon>
        <taxon>Streptophyta</taxon>
        <taxon>Embryophyta</taxon>
        <taxon>Tracheophyta</taxon>
        <taxon>Spermatophyta</taxon>
        <taxon>Magnoliopsida</taxon>
        <taxon>Ranunculales</taxon>
        <taxon>Ranunculaceae</taxon>
        <taxon>Thalictroideae</taxon>
        <taxon>Thalictrum</taxon>
    </lineage>
</organism>
<reference evidence="1 2" key="1">
    <citation type="submission" date="2020-06" db="EMBL/GenBank/DDBJ databases">
        <title>Transcriptomic and genomic resources for Thalictrum thalictroides and T. hernandezii: Facilitating candidate gene discovery in an emerging model plant lineage.</title>
        <authorList>
            <person name="Arias T."/>
            <person name="Riano-Pachon D.M."/>
            <person name="Di Stilio V.S."/>
        </authorList>
    </citation>
    <scope>NUCLEOTIDE SEQUENCE [LARGE SCALE GENOMIC DNA]</scope>
    <source>
        <strain evidence="2">cv. WT478/WT964</strain>
        <tissue evidence="1">Leaves</tissue>
    </source>
</reference>
<evidence type="ECO:0000313" key="1">
    <source>
        <dbReference type="EMBL" id="KAF5195724.1"/>
    </source>
</evidence>
<protein>
    <recommendedName>
        <fullName evidence="3">DUF4283 domain-containing protein</fullName>
    </recommendedName>
</protein>